<dbReference type="EMBL" id="SGXD01000001">
    <property type="protein sequence ID" value="RZS91521.1"/>
    <property type="molecule type" value="Genomic_DNA"/>
</dbReference>
<reference evidence="2 3" key="1">
    <citation type="submission" date="2019-02" db="EMBL/GenBank/DDBJ databases">
        <title>Genomic Encyclopedia of Type Strains, Phase IV (KMG-IV): sequencing the most valuable type-strain genomes for metagenomic binning, comparative biology and taxonomic classification.</title>
        <authorList>
            <person name="Goeker M."/>
        </authorList>
    </citation>
    <scope>NUCLEOTIDE SEQUENCE [LARGE SCALE GENOMIC DNA]</scope>
    <source>
        <strain evidence="2 3">DSM 45622</strain>
    </source>
</reference>
<dbReference type="InterPro" id="IPR045592">
    <property type="entry name" value="DUF6461"/>
</dbReference>
<keyword evidence="1" id="KW-0732">Signal</keyword>
<keyword evidence="3" id="KW-1185">Reference proteome</keyword>
<proteinExistence type="predicted"/>
<organism evidence="2 3">
    <name type="scientific">Motilibacter rhizosphaerae</name>
    <dbReference type="NCBI Taxonomy" id="598652"/>
    <lineage>
        <taxon>Bacteria</taxon>
        <taxon>Bacillati</taxon>
        <taxon>Actinomycetota</taxon>
        <taxon>Actinomycetes</taxon>
        <taxon>Motilibacterales</taxon>
        <taxon>Motilibacteraceae</taxon>
        <taxon>Motilibacter</taxon>
    </lineage>
</organism>
<evidence type="ECO:0000313" key="3">
    <source>
        <dbReference type="Proteomes" id="UP000293638"/>
    </source>
</evidence>
<accession>A0A4Q7NW70</accession>
<feature type="signal peptide" evidence="1">
    <location>
        <begin position="1"/>
        <end position="46"/>
    </location>
</feature>
<dbReference type="AlphaFoldDB" id="A0A4Q7NW70"/>
<feature type="chain" id="PRO_5020550475" evidence="1">
    <location>
        <begin position="47"/>
        <end position="403"/>
    </location>
</feature>
<name>A0A4Q7NW70_9ACTN</name>
<evidence type="ECO:0000256" key="1">
    <source>
        <dbReference type="SAM" id="SignalP"/>
    </source>
</evidence>
<protein>
    <submittedName>
        <fullName evidence="2">Uncharacterized protein</fullName>
    </submittedName>
</protein>
<comment type="caution">
    <text evidence="2">The sequence shown here is derived from an EMBL/GenBank/DDBJ whole genome shotgun (WGS) entry which is preliminary data.</text>
</comment>
<sequence length="403" mass="42038">MRGNPGRATRAAPRVTRMSRPRTAALGVALALLAPAAACWSRPAHAARGPIVARLDAPTSRAAQPADYARLDLGQYDEAGCFLYVLRSTPGHALRADGGFPEGSPVAHPPEGSRFAALGQAPSGSVLLAEVNAYDCVDPGLLARVSAGRAAVAVFWNVNADQEFDYAVDGRVAVRLDSDLDVPTAADARALRPFTSGFRFQRDGTIGGRSGALALAERTSGVRLTAAGVDALVPRNLLLPLWSTPPPPAPDTVLRFAWYGDQERAERLAATLRAASPEQQRATAAYAARQAVQAGGLSRQPAVRAYLPDVGAAVPPPFPPALVLETRILWGAAQAASWTFYPEPPESRAARLHGAAISALWSASGRDPATAAFSTVDAARQLGTATGVDLVSRIEAFTSGSGS</sequence>
<evidence type="ECO:0000313" key="2">
    <source>
        <dbReference type="EMBL" id="RZS91521.1"/>
    </source>
</evidence>
<dbReference type="Proteomes" id="UP000293638">
    <property type="component" value="Unassembled WGS sequence"/>
</dbReference>
<gene>
    <name evidence="2" type="ORF">EV189_0763</name>
</gene>
<dbReference type="Pfam" id="PF20062">
    <property type="entry name" value="DUF6461"/>
    <property type="match status" value="1"/>
</dbReference>